<reference evidence="3 4" key="1">
    <citation type="submission" date="2020-04" db="EMBL/GenBank/DDBJ databases">
        <title>Gordonia sp. nov. TBRC 11910.</title>
        <authorList>
            <person name="Suriyachadkun C."/>
        </authorList>
    </citation>
    <scope>NUCLEOTIDE SEQUENCE [LARGE SCALE GENOMIC DNA]</scope>
    <source>
        <strain evidence="3 4">TBRC 11910</strain>
    </source>
</reference>
<evidence type="ECO:0000313" key="3">
    <source>
        <dbReference type="EMBL" id="NMO00379.1"/>
    </source>
</evidence>
<sequence length="210" mass="21645">MRTEWVPAITAVLVAASTLGTGIAQARTDPFADRAVTKVTDDGWRVTATKSRESLRDVAPLDGSQFSHEAFVALTGRMVVTGHGSSPITSGSITAGLQVGCNVDISSGLSLGLSAGPYADVTASIPPTVDVGVSVTPNVGTTLKPGTIVDLPFGTKKFTATPKASISFDGVHVKSDGCYGPTSIRTFVTVSVSSKTNDSTFSVYGDPHRL</sequence>
<dbReference type="InterPro" id="IPR036435">
    <property type="entry name" value="Leukocidin/porin_MspA_sf"/>
</dbReference>
<gene>
    <name evidence="3" type="ORF">HH308_04025</name>
</gene>
<dbReference type="EMBL" id="JABBNB010000003">
    <property type="protein sequence ID" value="NMO00379.1"/>
    <property type="molecule type" value="Genomic_DNA"/>
</dbReference>
<dbReference type="RefSeq" id="WP_170192882.1">
    <property type="nucleotide sequence ID" value="NZ_JABBNB010000003.1"/>
</dbReference>
<evidence type="ECO:0000256" key="2">
    <source>
        <dbReference type="SAM" id="SignalP"/>
    </source>
</evidence>
<dbReference type="Proteomes" id="UP000550729">
    <property type="component" value="Unassembled WGS sequence"/>
</dbReference>
<feature type="chain" id="PRO_5032599888" evidence="2">
    <location>
        <begin position="27"/>
        <end position="210"/>
    </location>
</feature>
<comment type="caution">
    <text evidence="3">The sequence shown here is derived from an EMBL/GenBank/DDBJ whole genome shotgun (WGS) entry which is preliminary data.</text>
</comment>
<evidence type="ECO:0000313" key="4">
    <source>
        <dbReference type="Proteomes" id="UP000550729"/>
    </source>
</evidence>
<name>A0A848KQP6_9ACTN</name>
<feature type="signal peptide" evidence="2">
    <location>
        <begin position="1"/>
        <end position="26"/>
    </location>
</feature>
<protein>
    <submittedName>
        <fullName evidence="3">MspA family porin</fullName>
    </submittedName>
</protein>
<dbReference type="SUPFAM" id="SSF56959">
    <property type="entry name" value="Leukocidin-like"/>
    <property type="match status" value="1"/>
</dbReference>
<dbReference type="Gene3D" id="2.60.40.1650">
    <property type="entry name" value="Porin MspA (Ig-like beta-sandwich domain)"/>
    <property type="match status" value="1"/>
</dbReference>
<accession>A0A848KQP6</accession>
<keyword evidence="1 2" id="KW-0732">Signal</keyword>
<dbReference type="AlphaFoldDB" id="A0A848KQP6"/>
<dbReference type="Pfam" id="PF09203">
    <property type="entry name" value="MspA"/>
    <property type="match status" value="1"/>
</dbReference>
<evidence type="ECO:0000256" key="1">
    <source>
        <dbReference type="ARBA" id="ARBA00022729"/>
    </source>
</evidence>
<organism evidence="3 4">
    <name type="scientific">Gordonia asplenii</name>
    <dbReference type="NCBI Taxonomy" id="2725283"/>
    <lineage>
        <taxon>Bacteria</taxon>
        <taxon>Bacillati</taxon>
        <taxon>Actinomycetota</taxon>
        <taxon>Actinomycetes</taxon>
        <taxon>Mycobacteriales</taxon>
        <taxon>Gordoniaceae</taxon>
        <taxon>Gordonia</taxon>
    </lineage>
</organism>
<dbReference type="InterPro" id="IPR015286">
    <property type="entry name" value="Porin_fam_mycobact-type"/>
</dbReference>
<proteinExistence type="predicted"/>
<dbReference type="Gene3D" id="2.10.300.10">
    <property type="entry name" value="Porin MspA ribbon domain"/>
    <property type="match status" value="1"/>
</dbReference>
<keyword evidence="4" id="KW-1185">Reference proteome</keyword>